<dbReference type="OrthoDB" id="9796839at2"/>
<dbReference type="PANTHER" id="PTHR10434:SF9">
    <property type="entry name" value="PHOSPHOLIPID_GLYCEROL ACYLTRANSFERASE DOMAIN-CONTAINING PROTEIN"/>
    <property type="match status" value="1"/>
</dbReference>
<dbReference type="GO" id="GO:0006654">
    <property type="term" value="P:phosphatidic acid biosynthetic process"/>
    <property type="evidence" value="ECO:0007669"/>
    <property type="project" value="TreeGrafter"/>
</dbReference>
<evidence type="ECO:0000259" key="4">
    <source>
        <dbReference type="SMART" id="SM00563"/>
    </source>
</evidence>
<evidence type="ECO:0000256" key="2">
    <source>
        <dbReference type="ARBA" id="ARBA00022679"/>
    </source>
</evidence>
<dbReference type="SUPFAM" id="SSF69593">
    <property type="entry name" value="Glycerol-3-phosphate (1)-acyltransferase"/>
    <property type="match status" value="1"/>
</dbReference>
<evidence type="ECO:0000256" key="1">
    <source>
        <dbReference type="ARBA" id="ARBA00005189"/>
    </source>
</evidence>
<dbReference type="Pfam" id="PF01553">
    <property type="entry name" value="Acyltransferase"/>
    <property type="match status" value="1"/>
</dbReference>
<proteinExistence type="predicted"/>
<keyword evidence="2 5" id="KW-0808">Transferase</keyword>
<reference evidence="5 6" key="1">
    <citation type="submission" date="2018-11" db="EMBL/GenBank/DDBJ databases">
        <authorList>
            <person name="Na S.W."/>
            <person name="Baik M."/>
        </authorList>
    </citation>
    <scope>NUCLEOTIDE SEQUENCE [LARGE SCALE GENOMIC DNA]</scope>
    <source>
        <strain evidence="5 6">E39</strain>
    </source>
</reference>
<feature type="domain" description="Phospholipid/glycerol acyltransferase" evidence="4">
    <location>
        <begin position="29"/>
        <end position="141"/>
    </location>
</feature>
<organism evidence="5 6">
    <name type="scientific">Pseudoprevotella muciniphila</name>
    <dbReference type="NCBI Taxonomy" id="2133944"/>
    <lineage>
        <taxon>Bacteria</taxon>
        <taxon>Pseudomonadati</taxon>
        <taxon>Bacteroidota</taxon>
        <taxon>Bacteroidia</taxon>
        <taxon>Bacteroidales</taxon>
        <taxon>Prevotellaceae</taxon>
        <taxon>Pseudoprevotella</taxon>
    </lineage>
</organism>
<keyword evidence="3 5" id="KW-0012">Acyltransferase</keyword>
<dbReference type="Proteomes" id="UP000249375">
    <property type="component" value="Chromosome"/>
</dbReference>
<gene>
    <name evidence="5" type="ORF">C7Y71_011760</name>
</gene>
<keyword evidence="6" id="KW-1185">Reference proteome</keyword>
<dbReference type="PANTHER" id="PTHR10434">
    <property type="entry name" value="1-ACYL-SN-GLYCEROL-3-PHOSPHATE ACYLTRANSFERASE"/>
    <property type="match status" value="1"/>
</dbReference>
<protein>
    <submittedName>
        <fullName evidence="5">Acyltransferase</fullName>
    </submittedName>
</protein>
<evidence type="ECO:0000256" key="3">
    <source>
        <dbReference type="ARBA" id="ARBA00023315"/>
    </source>
</evidence>
<comment type="pathway">
    <text evidence="1">Lipid metabolism.</text>
</comment>
<dbReference type="KEGG" id="alq:C7Y71_011760"/>
<dbReference type="SMART" id="SM00563">
    <property type="entry name" value="PlsC"/>
    <property type="match status" value="1"/>
</dbReference>
<name>A0A5P8E9H8_9BACT</name>
<dbReference type="InterPro" id="IPR002123">
    <property type="entry name" value="Plipid/glycerol_acylTrfase"/>
</dbReference>
<dbReference type="EMBL" id="CP033459">
    <property type="protein sequence ID" value="QFQ13626.1"/>
    <property type="molecule type" value="Genomic_DNA"/>
</dbReference>
<dbReference type="RefSeq" id="WP_111899116.1">
    <property type="nucleotide sequence ID" value="NZ_CP033459.1"/>
</dbReference>
<accession>A0A5P8E9H8</accession>
<dbReference type="GO" id="GO:0003841">
    <property type="term" value="F:1-acylglycerol-3-phosphate O-acyltransferase activity"/>
    <property type="evidence" value="ECO:0007669"/>
    <property type="project" value="TreeGrafter"/>
</dbReference>
<evidence type="ECO:0000313" key="6">
    <source>
        <dbReference type="Proteomes" id="UP000249375"/>
    </source>
</evidence>
<dbReference type="AlphaFoldDB" id="A0A5P8E9H8"/>
<sequence>MFRKLCNAILFKWKGWTEEVTVPHREKCIIAVAPHTSNWDFIIGELYYGTKGRHAQFLMKKDWFRWPLGWLFRRLGGIPVDRSRKGSLTDQLAEIAKASDHFELAVTPEGTRKRVTTWKRGFYYIAKKADLPIQLFAIDYKRKRIVCTAELQPTDDFEADWKFIMDYYAKFADFGKHENSFAIDGEE</sequence>
<evidence type="ECO:0000313" key="5">
    <source>
        <dbReference type="EMBL" id="QFQ13626.1"/>
    </source>
</evidence>